<organism evidence="1 2">
    <name type="scientific">Canavalia gladiata</name>
    <name type="common">Sword bean</name>
    <name type="synonym">Dolichos gladiatus</name>
    <dbReference type="NCBI Taxonomy" id="3824"/>
    <lineage>
        <taxon>Eukaryota</taxon>
        <taxon>Viridiplantae</taxon>
        <taxon>Streptophyta</taxon>
        <taxon>Embryophyta</taxon>
        <taxon>Tracheophyta</taxon>
        <taxon>Spermatophyta</taxon>
        <taxon>Magnoliopsida</taxon>
        <taxon>eudicotyledons</taxon>
        <taxon>Gunneridae</taxon>
        <taxon>Pentapetalae</taxon>
        <taxon>rosids</taxon>
        <taxon>fabids</taxon>
        <taxon>Fabales</taxon>
        <taxon>Fabaceae</taxon>
        <taxon>Papilionoideae</taxon>
        <taxon>50 kb inversion clade</taxon>
        <taxon>NPAAA clade</taxon>
        <taxon>indigoferoid/millettioid clade</taxon>
        <taxon>Phaseoleae</taxon>
        <taxon>Canavalia</taxon>
    </lineage>
</organism>
<accession>A0AAN9N1F6</accession>
<comment type="caution">
    <text evidence="1">The sequence shown here is derived from an EMBL/GenBank/DDBJ whole genome shotgun (WGS) entry which is preliminary data.</text>
</comment>
<proteinExistence type="predicted"/>
<protein>
    <submittedName>
        <fullName evidence="1">Uncharacterized protein</fullName>
    </submittedName>
</protein>
<evidence type="ECO:0000313" key="1">
    <source>
        <dbReference type="EMBL" id="KAK7361553.1"/>
    </source>
</evidence>
<sequence>MRKVRAYENLLEDLAKLSNFFYNFLAFALGDGPKASCLNSGAHDFDHMRPKYIKVMIRGSMLIEATVSVKELQDPPSSTGARCGM</sequence>
<gene>
    <name evidence="1" type="ORF">VNO77_03622</name>
</gene>
<dbReference type="AlphaFoldDB" id="A0AAN9N1F6"/>
<dbReference type="Proteomes" id="UP001367508">
    <property type="component" value="Unassembled WGS sequence"/>
</dbReference>
<dbReference type="EMBL" id="JAYMYQ010000001">
    <property type="protein sequence ID" value="KAK7361553.1"/>
    <property type="molecule type" value="Genomic_DNA"/>
</dbReference>
<keyword evidence="2" id="KW-1185">Reference proteome</keyword>
<evidence type="ECO:0000313" key="2">
    <source>
        <dbReference type="Proteomes" id="UP001367508"/>
    </source>
</evidence>
<reference evidence="1 2" key="1">
    <citation type="submission" date="2024-01" db="EMBL/GenBank/DDBJ databases">
        <title>The genomes of 5 underutilized Papilionoideae crops provide insights into root nodulation and disease resistanc.</title>
        <authorList>
            <person name="Jiang F."/>
        </authorList>
    </citation>
    <scope>NUCLEOTIDE SEQUENCE [LARGE SCALE GENOMIC DNA]</scope>
    <source>
        <strain evidence="1">LVBAO_FW01</strain>
        <tissue evidence="1">Leaves</tissue>
    </source>
</reference>
<name>A0AAN9N1F6_CANGL</name>